<protein>
    <submittedName>
        <fullName evidence="1">Uncharacterized protein</fullName>
    </submittedName>
</protein>
<organism evidence="1 2">
    <name type="scientific">Araneus ventricosus</name>
    <name type="common">Orbweaver spider</name>
    <name type="synonym">Epeira ventricosa</name>
    <dbReference type="NCBI Taxonomy" id="182803"/>
    <lineage>
        <taxon>Eukaryota</taxon>
        <taxon>Metazoa</taxon>
        <taxon>Ecdysozoa</taxon>
        <taxon>Arthropoda</taxon>
        <taxon>Chelicerata</taxon>
        <taxon>Arachnida</taxon>
        <taxon>Araneae</taxon>
        <taxon>Araneomorphae</taxon>
        <taxon>Entelegynae</taxon>
        <taxon>Araneoidea</taxon>
        <taxon>Araneidae</taxon>
        <taxon>Araneus</taxon>
    </lineage>
</organism>
<dbReference type="Proteomes" id="UP000499080">
    <property type="component" value="Unassembled WGS sequence"/>
</dbReference>
<gene>
    <name evidence="1" type="ORF">AVEN_168201_1</name>
</gene>
<dbReference type="AlphaFoldDB" id="A0A4Y2KKH3"/>
<comment type="caution">
    <text evidence="1">The sequence shown here is derived from an EMBL/GenBank/DDBJ whole genome shotgun (WGS) entry which is preliminary data.</text>
</comment>
<sequence>MRALYSDPGDEEMFALVRLCESLTGILESLYKSLTEIPESLGNDHFRLHLDVRRYFLRCIDQMYEIVFNKDNDNVQEQGSKVLDELSNLLTEQV</sequence>
<dbReference type="EMBL" id="BGPR01004742">
    <property type="protein sequence ID" value="GBN02848.1"/>
    <property type="molecule type" value="Genomic_DNA"/>
</dbReference>
<evidence type="ECO:0000313" key="2">
    <source>
        <dbReference type="Proteomes" id="UP000499080"/>
    </source>
</evidence>
<keyword evidence="2" id="KW-1185">Reference proteome</keyword>
<evidence type="ECO:0000313" key="1">
    <source>
        <dbReference type="EMBL" id="GBN02848.1"/>
    </source>
</evidence>
<name>A0A4Y2KKH3_ARAVE</name>
<proteinExistence type="predicted"/>
<accession>A0A4Y2KKH3</accession>
<reference evidence="1 2" key="1">
    <citation type="journal article" date="2019" name="Sci. Rep.">
        <title>Orb-weaving spider Araneus ventricosus genome elucidates the spidroin gene catalogue.</title>
        <authorList>
            <person name="Kono N."/>
            <person name="Nakamura H."/>
            <person name="Ohtoshi R."/>
            <person name="Moran D.A.P."/>
            <person name="Shinohara A."/>
            <person name="Yoshida Y."/>
            <person name="Fujiwara M."/>
            <person name="Mori M."/>
            <person name="Tomita M."/>
            <person name="Arakawa K."/>
        </authorList>
    </citation>
    <scope>NUCLEOTIDE SEQUENCE [LARGE SCALE GENOMIC DNA]</scope>
</reference>